<organism evidence="7 8">
    <name type="scientific">Senegalimassilia faecalis</name>
    <dbReference type="NCBI Taxonomy" id="2509433"/>
    <lineage>
        <taxon>Bacteria</taxon>
        <taxon>Bacillati</taxon>
        <taxon>Actinomycetota</taxon>
        <taxon>Coriobacteriia</taxon>
        <taxon>Coriobacteriales</taxon>
        <taxon>Coriobacteriaceae</taxon>
        <taxon>Senegalimassilia</taxon>
    </lineage>
</organism>
<reference evidence="7 8" key="1">
    <citation type="submission" date="2019-01" db="EMBL/GenBank/DDBJ databases">
        <title>Senegalimassilia sp. nov. KGMB04484 isolated human feces.</title>
        <authorList>
            <person name="Han K.-I."/>
            <person name="Kim J.-S."/>
            <person name="Lee K.C."/>
            <person name="Suh M.K."/>
            <person name="Eom M.K."/>
            <person name="Lee J.H."/>
            <person name="Park S.-H."/>
            <person name="Kang S.W."/>
            <person name="Park J.-E."/>
            <person name="Oh B.S."/>
            <person name="Yu S.Y."/>
            <person name="Choi S.-H."/>
            <person name="Lee D.H."/>
            <person name="Yoon H."/>
            <person name="Kim B.-Y."/>
            <person name="Lee J.H."/>
            <person name="Lee J.-S."/>
        </authorList>
    </citation>
    <scope>NUCLEOTIDE SEQUENCE [LARGE SCALE GENOMIC DNA]</scope>
    <source>
        <strain evidence="7 8">KGMB04484</strain>
    </source>
</reference>
<evidence type="ECO:0000259" key="6">
    <source>
        <dbReference type="PROSITE" id="PS50928"/>
    </source>
</evidence>
<dbReference type="OrthoDB" id="9809681at2"/>
<feature type="transmembrane region" description="Helical" evidence="5">
    <location>
        <begin position="261"/>
        <end position="288"/>
    </location>
</feature>
<evidence type="ECO:0000256" key="4">
    <source>
        <dbReference type="ARBA" id="ARBA00023136"/>
    </source>
</evidence>
<name>A0A4Q2K3J3_9ACTN</name>
<dbReference type="InterPro" id="IPR052730">
    <property type="entry name" value="Sugar_ABC_transporter"/>
</dbReference>
<evidence type="ECO:0000256" key="5">
    <source>
        <dbReference type="SAM" id="Phobius"/>
    </source>
</evidence>
<keyword evidence="3 5" id="KW-1133">Transmembrane helix</keyword>
<dbReference type="PANTHER" id="PTHR43759:SF1">
    <property type="entry name" value="GLUCOSE IMPORT SYSTEM PERMEASE PROTEIN GLCT"/>
    <property type="match status" value="1"/>
</dbReference>
<dbReference type="GO" id="GO:0055085">
    <property type="term" value="P:transmembrane transport"/>
    <property type="evidence" value="ECO:0007669"/>
    <property type="project" value="InterPro"/>
</dbReference>
<dbReference type="GO" id="GO:0016020">
    <property type="term" value="C:membrane"/>
    <property type="evidence" value="ECO:0007669"/>
    <property type="project" value="UniProtKB-SubCell"/>
</dbReference>
<dbReference type="InterPro" id="IPR000515">
    <property type="entry name" value="MetI-like"/>
</dbReference>
<sequence>MAAMDRLAMRRRGRAVAPYLLMAPALVLVAVFLYGVVNGVLQGFGIMPFLGLTDFTLDYWGEVLTRPDLAASVGFSLYIALVSSLVALAGGIVLSAALCAVRRTRLIALIDVQIPLMCAHILVVLAMVSLFSGSGLMPRVLFHLGLIGSPTDFPSIVGDPSGWGIIATYVWKEVPFVAFCTVTLMGHVSDSFGEAAGTLGASPLRSFLTVTLPLCRGALVKAFLVVFAFAFGAYEVTFLLGATAPKALPVLAYIEFQNPDIMNRCIAMALNGVMAVVTTAAAAAYFAVLRREERDR</sequence>
<evidence type="ECO:0000256" key="3">
    <source>
        <dbReference type="ARBA" id="ARBA00022989"/>
    </source>
</evidence>
<dbReference type="AlphaFoldDB" id="A0A4Q2K3J3"/>
<feature type="transmembrane region" description="Helical" evidence="5">
    <location>
        <begin position="222"/>
        <end position="241"/>
    </location>
</feature>
<dbReference type="InterPro" id="IPR035906">
    <property type="entry name" value="MetI-like_sf"/>
</dbReference>
<dbReference type="PANTHER" id="PTHR43759">
    <property type="entry name" value="TREHALOSE TRANSPORT SYSTEM PERMEASE PROTEIN SUGA"/>
    <property type="match status" value="1"/>
</dbReference>
<dbReference type="CDD" id="cd06261">
    <property type="entry name" value="TM_PBP2"/>
    <property type="match status" value="1"/>
</dbReference>
<keyword evidence="8" id="KW-1185">Reference proteome</keyword>
<keyword evidence="4 5" id="KW-0472">Membrane</keyword>
<dbReference type="RefSeq" id="WP_129424543.1">
    <property type="nucleotide sequence ID" value="NZ_SDPW01000001.1"/>
</dbReference>
<feature type="transmembrane region" description="Helical" evidence="5">
    <location>
        <begin position="69"/>
        <end position="94"/>
    </location>
</feature>
<feature type="domain" description="ABC transmembrane type-1" evidence="6">
    <location>
        <begin position="73"/>
        <end position="289"/>
    </location>
</feature>
<evidence type="ECO:0000256" key="2">
    <source>
        <dbReference type="ARBA" id="ARBA00022692"/>
    </source>
</evidence>
<evidence type="ECO:0000313" key="7">
    <source>
        <dbReference type="EMBL" id="RXZ54303.1"/>
    </source>
</evidence>
<feature type="transmembrane region" description="Helical" evidence="5">
    <location>
        <begin position="21"/>
        <end position="49"/>
    </location>
</feature>
<accession>A0A4Q2K3J3</accession>
<evidence type="ECO:0000313" key="8">
    <source>
        <dbReference type="Proteomes" id="UP000293345"/>
    </source>
</evidence>
<keyword evidence="2 5" id="KW-0812">Transmembrane</keyword>
<dbReference type="SUPFAM" id="SSF161098">
    <property type="entry name" value="MetI-like"/>
    <property type="match status" value="1"/>
</dbReference>
<gene>
    <name evidence="7" type="ORF">ET524_07285</name>
</gene>
<proteinExistence type="predicted"/>
<dbReference type="PROSITE" id="PS50928">
    <property type="entry name" value="ABC_TM1"/>
    <property type="match status" value="1"/>
</dbReference>
<dbReference type="EMBL" id="SDPW01000001">
    <property type="protein sequence ID" value="RXZ54303.1"/>
    <property type="molecule type" value="Genomic_DNA"/>
</dbReference>
<protein>
    <submittedName>
        <fullName evidence="7">Spermidine/putrescine ABC transporter permease</fullName>
    </submittedName>
</protein>
<comment type="subcellular location">
    <subcellularLocation>
        <location evidence="1">Membrane</location>
        <topology evidence="1">Multi-pass membrane protein</topology>
    </subcellularLocation>
</comment>
<dbReference type="Gene3D" id="1.10.3720.10">
    <property type="entry name" value="MetI-like"/>
    <property type="match status" value="1"/>
</dbReference>
<comment type="caution">
    <text evidence="7">The sequence shown here is derived from an EMBL/GenBank/DDBJ whole genome shotgun (WGS) entry which is preliminary data.</text>
</comment>
<dbReference type="Proteomes" id="UP000293345">
    <property type="component" value="Unassembled WGS sequence"/>
</dbReference>
<evidence type="ECO:0000256" key="1">
    <source>
        <dbReference type="ARBA" id="ARBA00004141"/>
    </source>
</evidence>
<feature type="transmembrane region" description="Helical" evidence="5">
    <location>
        <begin position="106"/>
        <end position="131"/>
    </location>
</feature>